<reference evidence="2 3" key="1">
    <citation type="submission" date="2019-07" db="EMBL/GenBank/DDBJ databases">
        <title>Rufibacter sp. nov., isolated from lake sediment.</title>
        <authorList>
            <person name="Qu J.-H."/>
        </authorList>
    </citation>
    <scope>NUCLEOTIDE SEQUENCE [LARGE SCALE GENOMIC DNA]</scope>
    <source>
        <strain evidence="2 3">NBS58-1</strain>
    </source>
</reference>
<dbReference type="Pfam" id="PF00535">
    <property type="entry name" value="Glycos_transf_2"/>
    <property type="match status" value="1"/>
</dbReference>
<dbReference type="SUPFAM" id="SSF53448">
    <property type="entry name" value="Nucleotide-diphospho-sugar transferases"/>
    <property type="match status" value="1"/>
</dbReference>
<feature type="domain" description="Glycosyltransferase 2-like" evidence="1">
    <location>
        <begin position="5"/>
        <end position="142"/>
    </location>
</feature>
<evidence type="ECO:0000259" key="1">
    <source>
        <dbReference type="Pfam" id="PF00535"/>
    </source>
</evidence>
<keyword evidence="2" id="KW-0808">Transferase</keyword>
<protein>
    <submittedName>
        <fullName evidence="2">Glycosyltransferase</fullName>
    </submittedName>
</protein>
<gene>
    <name evidence="2" type="ORF">FOA19_20665</name>
</gene>
<organism evidence="2 3">
    <name type="scientific">Rufibacter hautae</name>
    <dbReference type="NCBI Taxonomy" id="2595005"/>
    <lineage>
        <taxon>Bacteria</taxon>
        <taxon>Pseudomonadati</taxon>
        <taxon>Bacteroidota</taxon>
        <taxon>Cytophagia</taxon>
        <taxon>Cytophagales</taxon>
        <taxon>Hymenobacteraceae</taxon>
        <taxon>Rufibacter</taxon>
    </lineage>
</organism>
<dbReference type="Gene3D" id="3.90.550.10">
    <property type="entry name" value="Spore Coat Polysaccharide Biosynthesis Protein SpsA, Chain A"/>
    <property type="match status" value="1"/>
</dbReference>
<evidence type="ECO:0000313" key="3">
    <source>
        <dbReference type="Proteomes" id="UP000324133"/>
    </source>
</evidence>
<proteinExistence type="predicted"/>
<dbReference type="RefSeq" id="WP_149092730.1">
    <property type="nucleotide sequence ID" value="NZ_VKKY01000003.1"/>
</dbReference>
<dbReference type="EMBL" id="VKKY01000003">
    <property type="protein sequence ID" value="KAA3436791.1"/>
    <property type="molecule type" value="Genomic_DNA"/>
</dbReference>
<dbReference type="GO" id="GO:0016758">
    <property type="term" value="F:hexosyltransferase activity"/>
    <property type="evidence" value="ECO:0007669"/>
    <property type="project" value="UniProtKB-ARBA"/>
</dbReference>
<dbReference type="PANTHER" id="PTHR22916">
    <property type="entry name" value="GLYCOSYLTRANSFERASE"/>
    <property type="match status" value="1"/>
</dbReference>
<sequence length="335" mass="39415">MPALTVLMPVYNSERFLAEAIESILHQTFGDFEFLIIDDGSTDKSQEIIHSYNDPRIRFLQNERNLGISPTLNKGIELASTELIARMDADDICHPTRLEKQYAYMQANPDCAMVSSLVRVVSENGNFVRQDQFDSRYFYYNLNFVCWIYHPTVLYRKPAVQEVGMYTAAYSEDFELFWQLARKHKIYNLPEALLDYRITDQSLHQVLKKQEYDQAQKEQLLRNFRYYAGPDYTLPDKYLACFQHDFTSLLKEQKVSSLYQCLKELQYLNQKILAKQNINFEPEAMAEAVFHKERFIVSTLVKQLPRHKAVLFLLRLGRFRQLKQLISAKLSRQKA</sequence>
<accession>A0A5B6TCW9</accession>
<dbReference type="OrthoDB" id="9815829at2"/>
<name>A0A5B6TCW9_9BACT</name>
<comment type="caution">
    <text evidence="2">The sequence shown here is derived from an EMBL/GenBank/DDBJ whole genome shotgun (WGS) entry which is preliminary data.</text>
</comment>
<keyword evidence="3" id="KW-1185">Reference proteome</keyword>
<evidence type="ECO:0000313" key="2">
    <source>
        <dbReference type="EMBL" id="KAA3436791.1"/>
    </source>
</evidence>
<dbReference type="Proteomes" id="UP000324133">
    <property type="component" value="Unassembled WGS sequence"/>
</dbReference>
<dbReference type="InterPro" id="IPR001173">
    <property type="entry name" value="Glyco_trans_2-like"/>
</dbReference>
<dbReference type="InterPro" id="IPR029044">
    <property type="entry name" value="Nucleotide-diphossugar_trans"/>
</dbReference>
<dbReference type="AlphaFoldDB" id="A0A5B6TCW9"/>
<dbReference type="PANTHER" id="PTHR22916:SF3">
    <property type="entry name" value="UDP-GLCNAC:BETAGAL BETA-1,3-N-ACETYLGLUCOSAMINYLTRANSFERASE-LIKE PROTEIN 1"/>
    <property type="match status" value="1"/>
</dbReference>